<feature type="chain" id="PRO_5019169220" evidence="7">
    <location>
        <begin position="27"/>
        <end position="481"/>
    </location>
</feature>
<dbReference type="GO" id="GO:0046872">
    <property type="term" value="F:metal ion binding"/>
    <property type="evidence" value="ECO:0007669"/>
    <property type="project" value="UniProtKB-KW"/>
</dbReference>
<dbReference type="OrthoDB" id="9803751at2"/>
<dbReference type="GO" id="GO:0004065">
    <property type="term" value="F:arylsulfatase activity"/>
    <property type="evidence" value="ECO:0007669"/>
    <property type="project" value="TreeGrafter"/>
</dbReference>
<dbReference type="Proteomes" id="UP000283063">
    <property type="component" value="Chromosome"/>
</dbReference>
<organism evidence="9 10">
    <name type="scientific">Parasedimentitalea marina</name>
    <dbReference type="NCBI Taxonomy" id="2483033"/>
    <lineage>
        <taxon>Bacteria</taxon>
        <taxon>Pseudomonadati</taxon>
        <taxon>Pseudomonadota</taxon>
        <taxon>Alphaproteobacteria</taxon>
        <taxon>Rhodobacterales</taxon>
        <taxon>Paracoccaceae</taxon>
        <taxon>Parasedimentitalea</taxon>
    </lineage>
</organism>
<comment type="cofactor">
    <cofactor evidence="1">
        <name>Ca(2+)</name>
        <dbReference type="ChEBI" id="CHEBI:29108"/>
    </cofactor>
</comment>
<dbReference type="EMBL" id="CP033219">
    <property type="protein sequence ID" value="AZV79785.1"/>
    <property type="molecule type" value="Genomic_DNA"/>
</dbReference>
<evidence type="ECO:0000256" key="7">
    <source>
        <dbReference type="SAM" id="SignalP"/>
    </source>
</evidence>
<gene>
    <name evidence="9" type="ORF">EBB79_19170</name>
</gene>
<comment type="similarity">
    <text evidence="2">Belongs to the sulfatase family.</text>
</comment>
<dbReference type="SUPFAM" id="SSF53649">
    <property type="entry name" value="Alkaline phosphatase-like"/>
    <property type="match status" value="1"/>
</dbReference>
<evidence type="ECO:0000256" key="5">
    <source>
        <dbReference type="ARBA" id="ARBA00022801"/>
    </source>
</evidence>
<accession>A0A3T0N719</accession>
<evidence type="ECO:0000256" key="2">
    <source>
        <dbReference type="ARBA" id="ARBA00008779"/>
    </source>
</evidence>
<evidence type="ECO:0000313" key="9">
    <source>
        <dbReference type="EMBL" id="AZV79785.1"/>
    </source>
</evidence>
<dbReference type="InterPro" id="IPR017850">
    <property type="entry name" value="Alkaline_phosphatase_core_sf"/>
</dbReference>
<evidence type="ECO:0000313" key="10">
    <source>
        <dbReference type="Proteomes" id="UP000283063"/>
    </source>
</evidence>
<evidence type="ECO:0000256" key="6">
    <source>
        <dbReference type="ARBA" id="ARBA00022837"/>
    </source>
</evidence>
<dbReference type="RefSeq" id="WP_127750373.1">
    <property type="nucleotide sequence ID" value="NZ_CP033219.1"/>
</dbReference>
<dbReference type="InterPro" id="IPR050738">
    <property type="entry name" value="Sulfatase"/>
</dbReference>
<sequence>MTRLSRQIITAAITTLPLMAAAPSVAQVSQPNIIYLLVDNWGWGDIGLQGSIVPTPEIDALAAQGMRFLNFNIENQCTPTRSAIHTGRLPIRSGTQKVAAPGEPDGLAPWEYTIAELLSDAGYKTALFGKWHIGSQVGRHPSDQGYDEWWGINEGSNAAAYTSTAEFDPAVAATPHFWQGKKGAPSYETELYDIAGKTTFDRKITDRAVDYIQRNADAEDPFFLYVGFTQFHPPWVVHPEFDGVSGAGYYSDIKYEVDHNIGRILETLETANAAENTIVILTGDNGPGTLPQGLGYATGEVGGSTGPWRGALSTGYEGGLRTPGMIRWPGEIQPGVVTNEIISVLDIYPTLATLVGASDRIPTDRPIDGIDQSAFLLGNQETSNRQHIVTFVGDDVFAVKWRDLKVHFLVAEATFSEIKRLTFPQVYNVKEDPAEQFELWGNEGFSHAWVMTPVTKILTDLTQSMADFPNIQPGQDFSGYE</sequence>
<dbReference type="CDD" id="cd16142">
    <property type="entry name" value="ARS_like"/>
    <property type="match status" value="1"/>
</dbReference>
<dbReference type="Pfam" id="PF00884">
    <property type="entry name" value="Sulfatase"/>
    <property type="match status" value="1"/>
</dbReference>
<protein>
    <submittedName>
        <fullName evidence="9">Arylsulfatase</fullName>
    </submittedName>
</protein>
<keyword evidence="10" id="KW-1185">Reference proteome</keyword>
<evidence type="ECO:0000259" key="8">
    <source>
        <dbReference type="Pfam" id="PF00884"/>
    </source>
</evidence>
<proteinExistence type="inferred from homology"/>
<keyword evidence="4 7" id="KW-0732">Signal</keyword>
<evidence type="ECO:0000256" key="1">
    <source>
        <dbReference type="ARBA" id="ARBA00001913"/>
    </source>
</evidence>
<keyword evidence="3" id="KW-0479">Metal-binding</keyword>
<reference evidence="9 10" key="1">
    <citation type="submission" date="2018-10" db="EMBL/GenBank/DDBJ databases">
        <title>Parasedimentitalea marina sp. nov., a psychrophilic bacterium isolated from deep seawater of the New Britain Trench.</title>
        <authorList>
            <person name="Cao J."/>
        </authorList>
    </citation>
    <scope>NUCLEOTIDE SEQUENCE [LARGE SCALE GENOMIC DNA]</scope>
    <source>
        <strain evidence="9 10">W43</strain>
    </source>
</reference>
<dbReference type="KEGG" id="sedi:EBB79_19170"/>
<name>A0A3T0N719_9RHOB</name>
<keyword evidence="6" id="KW-0106">Calcium</keyword>
<dbReference type="Gene3D" id="3.30.1120.10">
    <property type="match status" value="1"/>
</dbReference>
<evidence type="ECO:0000256" key="4">
    <source>
        <dbReference type="ARBA" id="ARBA00022729"/>
    </source>
</evidence>
<evidence type="ECO:0000256" key="3">
    <source>
        <dbReference type="ARBA" id="ARBA00022723"/>
    </source>
</evidence>
<dbReference type="Gene3D" id="3.40.720.10">
    <property type="entry name" value="Alkaline Phosphatase, subunit A"/>
    <property type="match status" value="1"/>
</dbReference>
<feature type="domain" description="Sulfatase N-terminal" evidence="8">
    <location>
        <begin position="31"/>
        <end position="356"/>
    </location>
</feature>
<feature type="signal peptide" evidence="7">
    <location>
        <begin position="1"/>
        <end position="26"/>
    </location>
</feature>
<dbReference type="InterPro" id="IPR000917">
    <property type="entry name" value="Sulfatase_N"/>
</dbReference>
<keyword evidence="5" id="KW-0378">Hydrolase</keyword>
<dbReference type="AlphaFoldDB" id="A0A3T0N719"/>
<dbReference type="PANTHER" id="PTHR42693">
    <property type="entry name" value="ARYLSULFATASE FAMILY MEMBER"/>
    <property type="match status" value="1"/>
</dbReference>
<dbReference type="PANTHER" id="PTHR42693:SF42">
    <property type="entry name" value="ARYLSULFATASE G"/>
    <property type="match status" value="1"/>
</dbReference>